<dbReference type="Proteomes" id="UP001333110">
    <property type="component" value="Unassembled WGS sequence"/>
</dbReference>
<dbReference type="EMBL" id="JAUNZN010000002">
    <property type="protein sequence ID" value="KAK4827956.1"/>
    <property type="molecule type" value="Genomic_DNA"/>
</dbReference>
<gene>
    <name evidence="1" type="ORF">QYF61_022658</name>
</gene>
<dbReference type="AlphaFoldDB" id="A0AAN7SFR8"/>
<reference evidence="1 2" key="1">
    <citation type="journal article" date="2023" name="J. Hered.">
        <title>Chromosome-level genome of the wood stork (Mycteria americana) provides insight into avian chromosome evolution.</title>
        <authorList>
            <person name="Flamio R. Jr."/>
            <person name="Ramstad K.M."/>
        </authorList>
    </citation>
    <scope>NUCLEOTIDE SEQUENCE [LARGE SCALE GENOMIC DNA]</scope>
    <source>
        <strain evidence="1">JAX WOST 10</strain>
    </source>
</reference>
<sequence>MKHCHYNACVQRRATKLVKGLENKSCKERLREVGLFSLEKRRLRGDLITPYNYLKGGCREVGVGLFFQVTSDRTRGNGLKLRQGRFTLDIRKISKRVIKRLNRSAQGSG</sequence>
<keyword evidence="2" id="KW-1185">Reference proteome</keyword>
<protein>
    <submittedName>
        <fullName evidence="1">Uncharacterized protein</fullName>
    </submittedName>
</protein>
<organism evidence="1 2">
    <name type="scientific">Mycteria americana</name>
    <name type="common">Wood stork</name>
    <dbReference type="NCBI Taxonomy" id="33587"/>
    <lineage>
        <taxon>Eukaryota</taxon>
        <taxon>Metazoa</taxon>
        <taxon>Chordata</taxon>
        <taxon>Craniata</taxon>
        <taxon>Vertebrata</taxon>
        <taxon>Euteleostomi</taxon>
        <taxon>Archelosauria</taxon>
        <taxon>Archosauria</taxon>
        <taxon>Dinosauria</taxon>
        <taxon>Saurischia</taxon>
        <taxon>Theropoda</taxon>
        <taxon>Coelurosauria</taxon>
        <taxon>Aves</taxon>
        <taxon>Neognathae</taxon>
        <taxon>Neoaves</taxon>
        <taxon>Aequornithes</taxon>
        <taxon>Ciconiiformes</taxon>
        <taxon>Ciconiidae</taxon>
        <taxon>Mycteria</taxon>
    </lineage>
</organism>
<comment type="caution">
    <text evidence="1">The sequence shown here is derived from an EMBL/GenBank/DDBJ whole genome shotgun (WGS) entry which is preliminary data.</text>
</comment>
<evidence type="ECO:0000313" key="1">
    <source>
        <dbReference type="EMBL" id="KAK4827956.1"/>
    </source>
</evidence>
<accession>A0AAN7SFR8</accession>
<name>A0AAN7SFR8_MYCAM</name>
<evidence type="ECO:0000313" key="2">
    <source>
        <dbReference type="Proteomes" id="UP001333110"/>
    </source>
</evidence>
<proteinExistence type="predicted"/>